<keyword evidence="3" id="KW-1185">Reference proteome</keyword>
<accession>A0ABV8PT09</accession>
<dbReference type="InterPro" id="IPR002686">
    <property type="entry name" value="Transposase_17"/>
</dbReference>
<dbReference type="InterPro" id="IPR036515">
    <property type="entry name" value="Transposase_17_sf"/>
</dbReference>
<dbReference type="Pfam" id="PF01797">
    <property type="entry name" value="Y1_Tnp"/>
    <property type="match status" value="1"/>
</dbReference>
<dbReference type="RefSeq" id="WP_379011610.1">
    <property type="nucleotide sequence ID" value="NZ_JBHSDC010000002.1"/>
</dbReference>
<dbReference type="Proteomes" id="UP001595906">
    <property type="component" value="Unassembled WGS sequence"/>
</dbReference>
<organism evidence="2 3">
    <name type="scientific">Parasediminibacterium paludis</name>
    <dbReference type="NCBI Taxonomy" id="908966"/>
    <lineage>
        <taxon>Bacteria</taxon>
        <taxon>Pseudomonadati</taxon>
        <taxon>Bacteroidota</taxon>
        <taxon>Chitinophagia</taxon>
        <taxon>Chitinophagales</taxon>
        <taxon>Chitinophagaceae</taxon>
        <taxon>Parasediminibacterium</taxon>
    </lineage>
</organism>
<evidence type="ECO:0000313" key="3">
    <source>
        <dbReference type="Proteomes" id="UP001595906"/>
    </source>
</evidence>
<dbReference type="PANTHER" id="PTHR33360">
    <property type="entry name" value="TRANSPOSASE FOR INSERTION SEQUENCE ELEMENT IS200"/>
    <property type="match status" value="1"/>
</dbReference>
<evidence type="ECO:0000313" key="2">
    <source>
        <dbReference type="EMBL" id="MFC4230451.1"/>
    </source>
</evidence>
<sequence>MSYIKIWIHAVWGTKNRMPLLRQPVLEKVCTHITNNAKEKGIYIDRINGYDEHIHVLMLLKSDFSISKQMQLLKGESAYWINKTGLLKKQFEWADKYFAASVSNDKIDVVRAYIDNQQTHHLKQTFTEEYKNFLSRLGYKEDFG</sequence>
<evidence type="ECO:0000259" key="1">
    <source>
        <dbReference type="SMART" id="SM01321"/>
    </source>
</evidence>
<comment type="caution">
    <text evidence="2">The sequence shown here is derived from an EMBL/GenBank/DDBJ whole genome shotgun (WGS) entry which is preliminary data.</text>
</comment>
<dbReference type="PANTHER" id="PTHR33360:SF2">
    <property type="entry name" value="TRANSPOSASE FOR INSERTION SEQUENCE ELEMENT IS200"/>
    <property type="match status" value="1"/>
</dbReference>
<reference evidence="3" key="1">
    <citation type="journal article" date="2019" name="Int. J. Syst. Evol. Microbiol.">
        <title>The Global Catalogue of Microorganisms (GCM) 10K type strain sequencing project: providing services to taxonomists for standard genome sequencing and annotation.</title>
        <authorList>
            <consortium name="The Broad Institute Genomics Platform"/>
            <consortium name="The Broad Institute Genome Sequencing Center for Infectious Disease"/>
            <person name="Wu L."/>
            <person name="Ma J."/>
        </authorList>
    </citation>
    <scope>NUCLEOTIDE SEQUENCE [LARGE SCALE GENOMIC DNA]</scope>
    <source>
        <strain evidence="3">CECT 8010</strain>
    </source>
</reference>
<dbReference type="EMBL" id="JBHSDC010000002">
    <property type="protein sequence ID" value="MFC4230451.1"/>
    <property type="molecule type" value="Genomic_DNA"/>
</dbReference>
<dbReference type="NCBIfam" id="NF033573">
    <property type="entry name" value="transpos_IS200"/>
    <property type="match status" value="1"/>
</dbReference>
<name>A0ABV8PT09_9BACT</name>
<gene>
    <name evidence="2" type="primary">tnpA</name>
    <name evidence="2" type="ORF">ACFOW1_01015</name>
</gene>
<feature type="domain" description="Transposase IS200-like" evidence="1">
    <location>
        <begin position="3"/>
        <end position="117"/>
    </location>
</feature>
<dbReference type="Gene3D" id="3.30.70.1290">
    <property type="entry name" value="Transposase IS200-like"/>
    <property type="match status" value="1"/>
</dbReference>
<dbReference type="SUPFAM" id="SSF143422">
    <property type="entry name" value="Transposase IS200-like"/>
    <property type="match status" value="1"/>
</dbReference>
<proteinExistence type="predicted"/>
<dbReference type="SMART" id="SM01321">
    <property type="entry name" value="Y1_Tnp"/>
    <property type="match status" value="1"/>
</dbReference>
<protein>
    <submittedName>
        <fullName evidence="2">IS200/IS605 family transposase</fullName>
    </submittedName>
</protein>